<dbReference type="Gene3D" id="1.10.10.10">
    <property type="entry name" value="Winged helix-like DNA-binding domain superfamily/Winged helix DNA-binding domain"/>
    <property type="match status" value="1"/>
</dbReference>
<evidence type="ECO:0000313" key="4">
    <source>
        <dbReference type="EMBL" id="NGO76084.1"/>
    </source>
</evidence>
<keyword evidence="1" id="KW-0805">Transcription regulation</keyword>
<dbReference type="Pfam" id="PF03861">
    <property type="entry name" value="ANTAR"/>
    <property type="match status" value="1"/>
</dbReference>
<accession>A0A6G4XH94</accession>
<name>A0A6G4XH94_9ACTN</name>
<comment type="caution">
    <text evidence="4">The sequence shown here is derived from an EMBL/GenBank/DDBJ whole genome shotgun (WGS) entry which is preliminary data.</text>
</comment>
<dbReference type="InterPro" id="IPR036388">
    <property type="entry name" value="WH-like_DNA-bd_sf"/>
</dbReference>
<dbReference type="EMBL" id="JAAKZW010000027">
    <property type="protein sequence ID" value="NGO76084.1"/>
    <property type="molecule type" value="Genomic_DNA"/>
</dbReference>
<evidence type="ECO:0000313" key="5">
    <source>
        <dbReference type="Proteomes" id="UP000481109"/>
    </source>
</evidence>
<dbReference type="GO" id="GO:0003723">
    <property type="term" value="F:RNA binding"/>
    <property type="evidence" value="ECO:0007669"/>
    <property type="project" value="InterPro"/>
</dbReference>
<keyword evidence="5" id="KW-1185">Reference proteome</keyword>
<dbReference type="AlphaFoldDB" id="A0A6G4XH94"/>
<dbReference type="InterPro" id="IPR029016">
    <property type="entry name" value="GAF-like_dom_sf"/>
</dbReference>
<proteinExistence type="predicted"/>
<protein>
    <submittedName>
        <fullName evidence="4">ANTAR domain-containing protein</fullName>
    </submittedName>
</protein>
<sequence length="276" mass="28412">MPGRVERRPVISDGMAEVLRSLRPGSGGDPAAAGARALGVPGVAVSVFPRSPDGVGAVRAPEPLWCFPELSLRFEELQFTLGEGPGPDAVRAGIPVLEPDLRLVAPDRWPVFLAAAQQLGVHGVCCFPLALGGARIGLLTLLCDGSGPLSDIQLQDTNTLTAALIASLLGDRGPLDGLSSMNGGPVGSDGAAGHDGDGLWPPEGLRRAVVHQATGMISVQLDTTLAQALVRLRAYAYSSGRPLGDVAEDVVARRLRFEGAMDDDGNGPHSPDGGEG</sequence>
<feature type="domain" description="ANTAR" evidence="3">
    <location>
        <begin position="156"/>
        <end position="251"/>
    </location>
</feature>
<reference evidence="4 5" key="1">
    <citation type="submission" date="2020-02" db="EMBL/GenBank/DDBJ databases">
        <title>Whole-genome analyses of novel actinobacteria.</title>
        <authorList>
            <person name="Sahin N."/>
            <person name="Tokatli A."/>
        </authorList>
    </citation>
    <scope>NUCLEOTIDE SEQUENCE [LARGE SCALE GENOMIC DNA]</scope>
    <source>
        <strain evidence="4 5">YC504</strain>
    </source>
</reference>
<evidence type="ECO:0000259" key="3">
    <source>
        <dbReference type="SMART" id="SM01012"/>
    </source>
</evidence>
<dbReference type="SMART" id="SM01012">
    <property type="entry name" value="ANTAR"/>
    <property type="match status" value="1"/>
</dbReference>
<dbReference type="Proteomes" id="UP000481109">
    <property type="component" value="Unassembled WGS sequence"/>
</dbReference>
<organism evidence="4 5">
    <name type="scientific">Streptomyces mesophilus</name>
    <dbReference type="NCBI Taxonomy" id="1775132"/>
    <lineage>
        <taxon>Bacteria</taxon>
        <taxon>Bacillati</taxon>
        <taxon>Actinomycetota</taxon>
        <taxon>Actinomycetes</taxon>
        <taxon>Kitasatosporales</taxon>
        <taxon>Streptomycetaceae</taxon>
        <taxon>Streptomyces</taxon>
    </lineage>
</organism>
<gene>
    <name evidence="4" type="ORF">G6045_10420</name>
</gene>
<keyword evidence="2" id="KW-0804">Transcription</keyword>
<evidence type="ECO:0000256" key="1">
    <source>
        <dbReference type="ARBA" id="ARBA00023015"/>
    </source>
</evidence>
<evidence type="ECO:0000256" key="2">
    <source>
        <dbReference type="ARBA" id="ARBA00023163"/>
    </source>
</evidence>
<dbReference type="SUPFAM" id="SSF55781">
    <property type="entry name" value="GAF domain-like"/>
    <property type="match status" value="1"/>
</dbReference>
<dbReference type="InterPro" id="IPR005561">
    <property type="entry name" value="ANTAR"/>
</dbReference>
<dbReference type="Gene3D" id="3.30.450.40">
    <property type="match status" value="1"/>
</dbReference>